<keyword evidence="6" id="KW-1185">Reference proteome</keyword>
<comment type="similarity">
    <text evidence="1">Belongs to the eIF4E-binding protein family.</text>
</comment>
<organism evidence="5 6">
    <name type="scientific">Dispira parvispora</name>
    <dbReference type="NCBI Taxonomy" id="1520584"/>
    <lineage>
        <taxon>Eukaryota</taxon>
        <taxon>Fungi</taxon>
        <taxon>Fungi incertae sedis</taxon>
        <taxon>Zoopagomycota</taxon>
        <taxon>Kickxellomycotina</taxon>
        <taxon>Dimargaritomycetes</taxon>
        <taxon>Dimargaritales</taxon>
        <taxon>Dimargaritaceae</taxon>
        <taxon>Dispira</taxon>
    </lineage>
</organism>
<proteinExistence type="inferred from homology"/>
<keyword evidence="3" id="KW-0652">Protein synthesis inhibitor</keyword>
<dbReference type="OrthoDB" id="19729at2759"/>
<dbReference type="Proteomes" id="UP001150925">
    <property type="component" value="Unassembled WGS sequence"/>
</dbReference>
<sequence length="199" mass="21226">MSSANASARRIPIRQAKPGEPIPADYGTTPGGTIFSTTPHGTRIVYNRRQLLDLQHSPLSQTPPLRMNPVPGVTGGQVQATGQTHLVPPGQGGPSASLGTSETGQSKFSMSNGMSFPGFRAPPNTPANKLALPTHLTGPTSLSKMADMKLEEMDEEEEPHTPTTSGDKGKFLNGHRCYLYQENELPHSAECTALGLVLW</sequence>
<dbReference type="GO" id="GO:0005737">
    <property type="term" value="C:cytoplasm"/>
    <property type="evidence" value="ECO:0007669"/>
    <property type="project" value="TreeGrafter"/>
</dbReference>
<reference evidence="5" key="1">
    <citation type="submission" date="2022-07" db="EMBL/GenBank/DDBJ databases">
        <title>Phylogenomic reconstructions and comparative analyses of Kickxellomycotina fungi.</title>
        <authorList>
            <person name="Reynolds N.K."/>
            <person name="Stajich J.E."/>
            <person name="Barry K."/>
            <person name="Grigoriev I.V."/>
            <person name="Crous P."/>
            <person name="Smith M.E."/>
        </authorList>
    </citation>
    <scope>NUCLEOTIDE SEQUENCE</scope>
    <source>
        <strain evidence="5">RSA 1196</strain>
    </source>
</reference>
<evidence type="ECO:0008006" key="7">
    <source>
        <dbReference type="Google" id="ProtNLM"/>
    </source>
</evidence>
<feature type="region of interest" description="Disordered" evidence="4">
    <location>
        <begin position="80"/>
        <end position="141"/>
    </location>
</feature>
<dbReference type="PANTHER" id="PTHR12669">
    <property type="entry name" value="EUKARYOTIC TRANSLATION INITIATION FACTOR 4E-BINDING PROTEIN"/>
    <property type="match status" value="1"/>
</dbReference>
<dbReference type="GO" id="GO:0045947">
    <property type="term" value="P:negative regulation of translational initiation"/>
    <property type="evidence" value="ECO:0007669"/>
    <property type="project" value="InterPro"/>
</dbReference>
<dbReference type="PANTHER" id="PTHR12669:SF12">
    <property type="entry name" value="EUKARYOTIC TRANSLATION INITIATION FACTOR 4E-BINDING PROTEIN"/>
    <property type="match status" value="1"/>
</dbReference>
<evidence type="ECO:0000313" key="6">
    <source>
        <dbReference type="Proteomes" id="UP001150925"/>
    </source>
</evidence>
<dbReference type="AlphaFoldDB" id="A0A9W8APC6"/>
<protein>
    <recommendedName>
        <fullName evidence="7">Eukaryotic translation initiation factor 4E binding protein 2</fullName>
    </recommendedName>
</protein>
<gene>
    <name evidence="5" type="ORF">IWQ62_002953</name>
</gene>
<dbReference type="Pfam" id="PF05456">
    <property type="entry name" value="eIF_4EBP"/>
    <property type="match status" value="1"/>
</dbReference>
<accession>A0A9W8APC6</accession>
<feature type="region of interest" description="Disordered" evidence="4">
    <location>
        <begin position="1"/>
        <end position="30"/>
    </location>
</feature>
<dbReference type="EMBL" id="JANBPY010000707">
    <property type="protein sequence ID" value="KAJ1964371.1"/>
    <property type="molecule type" value="Genomic_DNA"/>
</dbReference>
<evidence type="ECO:0000256" key="3">
    <source>
        <dbReference type="ARBA" id="ARBA00023193"/>
    </source>
</evidence>
<feature type="region of interest" description="Disordered" evidence="4">
    <location>
        <begin position="150"/>
        <end position="169"/>
    </location>
</feature>
<dbReference type="InterPro" id="IPR008606">
    <property type="entry name" value="EIF4EBP"/>
</dbReference>
<evidence type="ECO:0000256" key="4">
    <source>
        <dbReference type="SAM" id="MobiDB-lite"/>
    </source>
</evidence>
<evidence type="ECO:0000256" key="2">
    <source>
        <dbReference type="ARBA" id="ARBA00022845"/>
    </source>
</evidence>
<dbReference type="GO" id="GO:0008190">
    <property type="term" value="F:eukaryotic initiation factor 4E binding"/>
    <property type="evidence" value="ECO:0007669"/>
    <property type="project" value="InterPro"/>
</dbReference>
<feature type="compositionally biased region" description="Polar residues" evidence="4">
    <location>
        <begin position="97"/>
        <end position="114"/>
    </location>
</feature>
<comment type="caution">
    <text evidence="5">The sequence shown here is derived from an EMBL/GenBank/DDBJ whole genome shotgun (WGS) entry which is preliminary data.</text>
</comment>
<evidence type="ECO:0000313" key="5">
    <source>
        <dbReference type="EMBL" id="KAJ1964371.1"/>
    </source>
</evidence>
<evidence type="ECO:0000256" key="1">
    <source>
        <dbReference type="ARBA" id="ARBA00005480"/>
    </source>
</evidence>
<name>A0A9W8APC6_9FUNG</name>
<keyword evidence="2" id="KW-0810">Translation regulation</keyword>